<feature type="domain" description="AAA" evidence="3">
    <location>
        <begin position="25"/>
        <end position="182"/>
    </location>
</feature>
<gene>
    <name evidence="4" type="ORF">HMPREF3182_00338</name>
</gene>
<dbReference type="SUPFAM" id="SSF52540">
    <property type="entry name" value="P-loop containing nucleoside triphosphate hydrolases"/>
    <property type="match status" value="1"/>
</dbReference>
<dbReference type="GO" id="GO:0005829">
    <property type="term" value="C:cytosol"/>
    <property type="evidence" value="ECO:0007669"/>
    <property type="project" value="TreeGrafter"/>
</dbReference>
<dbReference type="EMBL" id="LSDT01000008">
    <property type="protein sequence ID" value="KXB92676.1"/>
    <property type="molecule type" value="Genomic_DNA"/>
</dbReference>
<keyword evidence="2" id="KW-0067">ATP-binding</keyword>
<name>A0A134CKE4_9FIRM</name>
<keyword evidence="5" id="KW-1185">Reference proteome</keyword>
<evidence type="ECO:0000313" key="4">
    <source>
        <dbReference type="EMBL" id="KXB92676.1"/>
    </source>
</evidence>
<dbReference type="InterPro" id="IPR050625">
    <property type="entry name" value="ParA/MinD_ATPase"/>
</dbReference>
<sequence length="316" mass="35705">MHQINKIRICKNILNSIGGKHMAMIIALASGKGGVGKTALTAALSLALCKKGKQVLAVDADMGLRNLDLMFGVQDEVFYDLGDILKQRCRVKDAIISIEPGLDFLAASQKHTWEKIDAATFQFWVDKLSKKYDYVLIDSPPGRGYAYREATAIADQIFFIVAPTWTSLRDAARVTQYCRKHKKFNYSVILNNFSRISGYTLSVSDALDSLQLESLAGILPHDKVVEKALYEGSIDILLDSAFWRALQQTVRFIAEGKDIAEEEIREWLVTDDETALGQEAYSRVSPVARKSPRYADFHSSITRRRMQSQGWRRYRR</sequence>
<accession>A0A134CKE4</accession>
<proteinExistence type="predicted"/>
<dbReference type="Proteomes" id="UP000070160">
    <property type="component" value="Unassembled WGS sequence"/>
</dbReference>
<dbReference type="InterPro" id="IPR027417">
    <property type="entry name" value="P-loop_NTPase"/>
</dbReference>
<reference evidence="5" key="1">
    <citation type="submission" date="2016-01" db="EMBL/GenBank/DDBJ databases">
        <authorList>
            <person name="Mitreva M."/>
            <person name="Pepin K.H."/>
            <person name="Mihindukulasuriya K.A."/>
            <person name="Fulton R."/>
            <person name="Fronick C."/>
            <person name="O'Laughlin M."/>
            <person name="Miner T."/>
            <person name="Herter B."/>
            <person name="Rosa B.A."/>
            <person name="Cordes M."/>
            <person name="Tomlinson C."/>
            <person name="Wollam A."/>
            <person name="Palsikar V.B."/>
            <person name="Mardis E.R."/>
            <person name="Wilson R.K."/>
        </authorList>
    </citation>
    <scope>NUCLEOTIDE SEQUENCE [LARGE SCALE GENOMIC DNA]</scope>
    <source>
        <strain evidence="5">KA00182</strain>
    </source>
</reference>
<protein>
    <submittedName>
        <fullName evidence="4">CobQ/CobB/MinD/ParA nucleotide binding domain protein</fullName>
    </submittedName>
</protein>
<keyword evidence="1" id="KW-0547">Nucleotide-binding</keyword>
<evidence type="ECO:0000256" key="1">
    <source>
        <dbReference type="ARBA" id="ARBA00022741"/>
    </source>
</evidence>
<dbReference type="InterPro" id="IPR025669">
    <property type="entry name" value="AAA_dom"/>
</dbReference>
<dbReference type="GO" id="GO:0051782">
    <property type="term" value="P:negative regulation of cell division"/>
    <property type="evidence" value="ECO:0007669"/>
    <property type="project" value="TreeGrafter"/>
</dbReference>
<evidence type="ECO:0000259" key="3">
    <source>
        <dbReference type="Pfam" id="PF13614"/>
    </source>
</evidence>
<dbReference type="Gene3D" id="3.40.50.300">
    <property type="entry name" value="P-loop containing nucleotide triphosphate hydrolases"/>
    <property type="match status" value="1"/>
</dbReference>
<comment type="caution">
    <text evidence="4">The sequence shown here is derived from an EMBL/GenBank/DDBJ whole genome shotgun (WGS) entry which is preliminary data.</text>
</comment>
<dbReference type="Pfam" id="PF13614">
    <property type="entry name" value="AAA_31"/>
    <property type="match status" value="1"/>
</dbReference>
<evidence type="ECO:0000313" key="5">
    <source>
        <dbReference type="Proteomes" id="UP000070160"/>
    </source>
</evidence>
<evidence type="ECO:0000256" key="2">
    <source>
        <dbReference type="ARBA" id="ARBA00022840"/>
    </source>
</evidence>
<dbReference type="AlphaFoldDB" id="A0A134CKE4"/>
<dbReference type="PANTHER" id="PTHR43384">
    <property type="entry name" value="SEPTUM SITE-DETERMINING PROTEIN MIND HOMOLOG, CHLOROPLASTIC-RELATED"/>
    <property type="match status" value="1"/>
</dbReference>
<dbReference type="PANTHER" id="PTHR43384:SF6">
    <property type="entry name" value="SEPTUM SITE-DETERMINING PROTEIN MIND HOMOLOG, CHLOROPLASTIC"/>
    <property type="match status" value="1"/>
</dbReference>
<dbReference type="PATRIC" id="fig|1588748.3.peg.328"/>
<dbReference type="GO" id="GO:0005524">
    <property type="term" value="F:ATP binding"/>
    <property type="evidence" value="ECO:0007669"/>
    <property type="project" value="UniProtKB-KW"/>
</dbReference>
<dbReference type="GO" id="GO:0016887">
    <property type="term" value="F:ATP hydrolysis activity"/>
    <property type="evidence" value="ECO:0007669"/>
    <property type="project" value="TreeGrafter"/>
</dbReference>
<organism evidence="4 5">
    <name type="scientific">Megasphaera hutchinsoni</name>
    <dbReference type="NCBI Taxonomy" id="1588748"/>
    <lineage>
        <taxon>Bacteria</taxon>
        <taxon>Bacillati</taxon>
        <taxon>Bacillota</taxon>
        <taxon>Negativicutes</taxon>
        <taxon>Veillonellales</taxon>
        <taxon>Veillonellaceae</taxon>
        <taxon>Megasphaera</taxon>
    </lineage>
</organism>
<dbReference type="STRING" id="1588748.HMPREF3182_00338"/>
<dbReference type="GO" id="GO:0009898">
    <property type="term" value="C:cytoplasmic side of plasma membrane"/>
    <property type="evidence" value="ECO:0007669"/>
    <property type="project" value="TreeGrafter"/>
</dbReference>